<feature type="domain" description="Reverse transcriptase" evidence="40">
    <location>
        <begin position="502"/>
        <end position="681"/>
    </location>
</feature>
<proteinExistence type="predicted"/>
<keyword evidence="7" id="KW-1188">Viral release from host cell</keyword>
<comment type="function">
    <text evidence="34">Capsid protein (CA) is the structural component of the virus-like particle (VLP), forming the shell that encapsulates the genomic RNA-nucleocapsid complex.</text>
</comment>
<evidence type="ECO:0000256" key="36">
    <source>
        <dbReference type="ARBA" id="ARBA00082890"/>
    </source>
</evidence>
<evidence type="ECO:0000259" key="40">
    <source>
        <dbReference type="PROSITE" id="PS50878"/>
    </source>
</evidence>
<dbReference type="Pfam" id="PF00078">
    <property type="entry name" value="RVT_1"/>
    <property type="match status" value="1"/>
</dbReference>
<evidence type="ECO:0000256" key="29">
    <source>
        <dbReference type="ARBA" id="ARBA00023242"/>
    </source>
</evidence>
<keyword evidence="28" id="KW-0233">DNA recombination</keyword>
<evidence type="ECO:0000259" key="41">
    <source>
        <dbReference type="PROSITE" id="PS50994"/>
    </source>
</evidence>
<dbReference type="Gene3D" id="1.10.340.70">
    <property type="match status" value="1"/>
</dbReference>
<gene>
    <name evidence="42" type="ORF">Zmor_021701</name>
</gene>
<dbReference type="PANTHER" id="PTHR37984">
    <property type="entry name" value="PROTEIN CBG26694"/>
    <property type="match status" value="1"/>
</dbReference>
<name>A0AA38MB63_9CUCU</name>
<keyword evidence="18" id="KW-0378">Hydrolase</keyword>
<dbReference type="SMART" id="SM00343">
    <property type="entry name" value="ZnF_C2HC"/>
    <property type="match status" value="2"/>
</dbReference>
<evidence type="ECO:0000256" key="11">
    <source>
        <dbReference type="ARBA" id="ARBA00022722"/>
    </source>
</evidence>
<evidence type="ECO:0000256" key="7">
    <source>
        <dbReference type="ARBA" id="ARBA00022612"/>
    </source>
</evidence>
<evidence type="ECO:0000256" key="12">
    <source>
        <dbReference type="ARBA" id="ARBA00022723"/>
    </source>
</evidence>
<dbReference type="SUPFAM" id="SSF50630">
    <property type="entry name" value="Acid proteases"/>
    <property type="match status" value="1"/>
</dbReference>
<dbReference type="InterPro" id="IPR001969">
    <property type="entry name" value="Aspartic_peptidase_AS"/>
</dbReference>
<reference evidence="42" key="1">
    <citation type="journal article" date="2023" name="G3 (Bethesda)">
        <title>Whole genome assemblies of Zophobas morio and Tenebrio molitor.</title>
        <authorList>
            <person name="Kaur S."/>
            <person name="Stinson S.A."/>
            <person name="diCenzo G.C."/>
        </authorList>
    </citation>
    <scope>NUCLEOTIDE SEQUENCE</scope>
    <source>
        <strain evidence="42">QUZm001</strain>
    </source>
</reference>
<dbReference type="EC" id="2.7.7.49" evidence="5"/>
<dbReference type="GO" id="GO:0003723">
    <property type="term" value="F:RNA binding"/>
    <property type="evidence" value="ECO:0007669"/>
    <property type="project" value="UniProtKB-KW"/>
</dbReference>
<evidence type="ECO:0000256" key="14">
    <source>
        <dbReference type="ARBA" id="ARBA00022750"/>
    </source>
</evidence>
<keyword evidence="20" id="KW-0067">ATP-binding</keyword>
<sequence length="1313" mass="148206">MERTRRANESRPAPSQADANVIPVFDPQSSAPSINTWVQRVDMLAEANGWSDATVVKLISDRLKGMARRWYDSQDTLSVNWGVMKTALIKQFYKPVPYSKMLREAALYEAQPGQDLTEYCFNKITLLRNLNPNTPEEYLVDGVIGGIGDENISRAARSAKCSDSNELYAYLSTVGRMPSSVVVKRTAGGHTPGTSQDAAPGTSTVTDRRNRAAGGSDSLAVSARSKRAVQCYNCKGSHFARDCPKPPVTCYGCKRPGHLKVNCPNQSATGSKTATTKSRNVNEVTPVKVAAENPYLMLARVNGKRVRCLVDTGSSCTLLRQSVASALKLTVMPNTTNAILQSFTGETVRSVGTVVISLQVGQAVATIRAVVLPKDRMRHDVIVGVDFLNLPNVMVITVGNDVCVRQLRDLETDRAHLCAAIEPACSRQLSCGDGVSPECRRQCEELLEEFSDRVCSSLGNLGKTDGTQMVIRCTTDQPIVYRPYRMPETEKVILRSILKDLLENDIIRESDSPYASPVLLVKKRTGDFRMCVDYRRLNAITVKDKYPLPLIEDQIDRLGGNRYFIGLDLASGFYQVPMSPCSIAKTAFVTPEGHYEFLRMPFGLTNSPAVFQRLINNVLGPLKNSVALPYMDDIIIPARTEEEGLLRLRKVLEALRQHNLTLNLDKCSFFKSSIDYLGREISAEGVRPGRRKIEAVLQMHPPQTVREVRQFLGLAGYFRRFVKDYARLVEPLTRLTKASTEWQWTTEQEDAFRAVQEMLTTRPVLAIFDPSLPTELHADASSMGLGAILLQTHDGVQRVVAYYSKQTTVDQRQYHSYELETMAVVYALRHFRVYLLGLNFVVVTDCSALRTTFLKKDLVPRVARWWLEVQEFSFEIKYRPGARMTHVDTLSRYPIREVNQIDLTEGDWVLAAQMQDEQLRRIRKILEGKKVDSDTKHYFNEYMLKSNRVYKKMNEGPALWVVPKDARWQICRLCHDDAGHQGVENTLKRVRNNYWFAGMRRFITKYIRACLHCSYYKHCPGKKQGALHPIEKVNIPFDTIHIDHLGPFETSPQGSKYLFVIVDAFTKFTIIEPVKNTRVKPVVRLLQAVMGLFGVPRRIISDRGSAFTSLCFKTFCDSYGVKHILNAVATPRANGQCERYNRTILAALATTCAGDESTEWDSRVKQIQSAINTAWNKGLNSTPAKALFGYQPRGTAEASLLNTIEAEVDRVNLAELRGQISEHITQDQRKQKERYDKLRRVADMYAIDDVVMILITSQANTGSSKKLHPKFRGPFRVTKRLYNDRYEVEDLREGFRSARTVVEKMKRWCPMMA</sequence>
<dbReference type="InterPro" id="IPR021109">
    <property type="entry name" value="Peptidase_aspartic_dom_sf"/>
</dbReference>
<dbReference type="GO" id="GO:0075523">
    <property type="term" value="P:viral translational frameshifting"/>
    <property type="evidence" value="ECO:0007669"/>
    <property type="project" value="UniProtKB-KW"/>
</dbReference>
<evidence type="ECO:0000256" key="15">
    <source>
        <dbReference type="ARBA" id="ARBA00022758"/>
    </source>
</evidence>
<evidence type="ECO:0000313" key="42">
    <source>
        <dbReference type="EMBL" id="KAJ3649988.1"/>
    </source>
</evidence>
<dbReference type="InterPro" id="IPR043502">
    <property type="entry name" value="DNA/RNA_pol_sf"/>
</dbReference>
<dbReference type="Pfam" id="PF13975">
    <property type="entry name" value="gag-asp_proteas"/>
    <property type="match status" value="1"/>
</dbReference>
<dbReference type="CDD" id="cd01647">
    <property type="entry name" value="RT_LTR"/>
    <property type="match status" value="1"/>
</dbReference>
<dbReference type="Gene3D" id="3.30.70.270">
    <property type="match status" value="2"/>
</dbReference>
<keyword evidence="27" id="KW-0238">DNA-binding</keyword>
<dbReference type="PROSITE" id="PS50878">
    <property type="entry name" value="RT_POL"/>
    <property type="match status" value="1"/>
</dbReference>
<evidence type="ECO:0000256" key="27">
    <source>
        <dbReference type="ARBA" id="ARBA00023125"/>
    </source>
</evidence>
<dbReference type="FunFam" id="3.10.10.10:FF:000007">
    <property type="entry name" value="Retrovirus-related Pol polyprotein from transposon 17.6-like Protein"/>
    <property type="match status" value="1"/>
</dbReference>
<dbReference type="InterPro" id="IPR050951">
    <property type="entry name" value="Retrovirus_Pol_polyprotein"/>
</dbReference>
<evidence type="ECO:0000256" key="38">
    <source>
        <dbReference type="SAM" id="MobiDB-lite"/>
    </source>
</evidence>
<feature type="region of interest" description="Disordered" evidence="38">
    <location>
        <begin position="1"/>
        <end position="21"/>
    </location>
</feature>
<dbReference type="GO" id="GO:0042575">
    <property type="term" value="C:DNA polymerase complex"/>
    <property type="evidence" value="ECO:0007669"/>
    <property type="project" value="UniProtKB-ARBA"/>
</dbReference>
<evidence type="ECO:0000256" key="28">
    <source>
        <dbReference type="ARBA" id="ARBA00023172"/>
    </source>
</evidence>
<dbReference type="GO" id="GO:0003964">
    <property type="term" value="F:RNA-directed DNA polymerase activity"/>
    <property type="evidence" value="ECO:0007669"/>
    <property type="project" value="UniProtKB-KW"/>
</dbReference>
<dbReference type="GO" id="GO:0003887">
    <property type="term" value="F:DNA-directed DNA polymerase activity"/>
    <property type="evidence" value="ECO:0007669"/>
    <property type="project" value="UniProtKB-KW"/>
</dbReference>
<dbReference type="EMBL" id="JALNTZ010000006">
    <property type="protein sequence ID" value="KAJ3649988.1"/>
    <property type="molecule type" value="Genomic_DNA"/>
</dbReference>
<evidence type="ECO:0000256" key="37">
    <source>
        <dbReference type="PROSITE-ProRule" id="PRU00047"/>
    </source>
</evidence>
<evidence type="ECO:0000256" key="4">
    <source>
        <dbReference type="ARBA" id="ARBA00004496"/>
    </source>
</evidence>
<keyword evidence="10" id="KW-0548">Nucleotidyltransferase</keyword>
<dbReference type="GO" id="GO:0003677">
    <property type="term" value="F:DNA binding"/>
    <property type="evidence" value="ECO:0007669"/>
    <property type="project" value="UniProtKB-KW"/>
</dbReference>
<dbReference type="SUPFAM" id="SSF53098">
    <property type="entry name" value="Ribonuclease H-like"/>
    <property type="match status" value="1"/>
</dbReference>
<dbReference type="Pfam" id="PF17919">
    <property type="entry name" value="RT_RNaseH_2"/>
    <property type="match status" value="1"/>
</dbReference>
<keyword evidence="23" id="KW-0229">DNA integration</keyword>
<dbReference type="InterPro" id="IPR012337">
    <property type="entry name" value="RNaseH-like_sf"/>
</dbReference>
<dbReference type="GO" id="GO:0005524">
    <property type="term" value="F:ATP binding"/>
    <property type="evidence" value="ECO:0007669"/>
    <property type="project" value="UniProtKB-KW"/>
</dbReference>
<dbReference type="InterPro" id="IPR000477">
    <property type="entry name" value="RT_dom"/>
</dbReference>
<evidence type="ECO:0000256" key="17">
    <source>
        <dbReference type="ARBA" id="ARBA00022771"/>
    </source>
</evidence>
<keyword evidence="21" id="KW-0460">Magnesium</keyword>
<dbReference type="InterPro" id="IPR041577">
    <property type="entry name" value="RT_RNaseH_2"/>
</dbReference>
<keyword evidence="17 37" id="KW-0863">Zinc-finger</keyword>
<feature type="region of interest" description="Disordered" evidence="38">
    <location>
        <begin position="184"/>
        <end position="219"/>
    </location>
</feature>
<feature type="domain" description="CCHC-type" evidence="39">
    <location>
        <begin position="250"/>
        <end position="265"/>
    </location>
</feature>
<evidence type="ECO:0000256" key="31">
    <source>
        <dbReference type="ARBA" id="ARBA00025590"/>
    </source>
</evidence>
<evidence type="ECO:0000256" key="1">
    <source>
        <dbReference type="ARBA" id="ARBA00000077"/>
    </source>
</evidence>
<comment type="subunit">
    <text evidence="35">The protease is a homodimer, whose active site consists of two apposed aspartic acid residues.</text>
</comment>
<dbReference type="Pfam" id="PF17921">
    <property type="entry name" value="Integrase_H2C2"/>
    <property type="match status" value="1"/>
</dbReference>
<protein>
    <recommendedName>
        <fullName evidence="5">RNA-directed DNA polymerase</fullName>
        <ecNumber evidence="5">2.7.7.49</ecNumber>
    </recommendedName>
    <alternativeName>
        <fullName evidence="36">Gag3-Pol3</fullName>
    </alternativeName>
</protein>
<dbReference type="PANTHER" id="PTHR37984:SF5">
    <property type="entry name" value="PROTEIN NYNRIN-LIKE"/>
    <property type="match status" value="1"/>
</dbReference>
<keyword evidence="26" id="KW-0917">Virion maturation</keyword>
<evidence type="ECO:0000256" key="18">
    <source>
        <dbReference type="ARBA" id="ARBA00022801"/>
    </source>
</evidence>
<dbReference type="FunFam" id="1.10.340.70:FF:000001">
    <property type="entry name" value="Retrovirus-related Pol polyprotein from transposon gypsy-like Protein"/>
    <property type="match status" value="1"/>
</dbReference>
<dbReference type="PROSITE" id="PS50994">
    <property type="entry name" value="INTEGRASE"/>
    <property type="match status" value="1"/>
</dbReference>
<evidence type="ECO:0000256" key="23">
    <source>
        <dbReference type="ARBA" id="ARBA00022908"/>
    </source>
</evidence>
<evidence type="ECO:0000256" key="22">
    <source>
        <dbReference type="ARBA" id="ARBA00022884"/>
    </source>
</evidence>
<comment type="function">
    <text evidence="2">The aspartyl protease (PR) mediates the proteolytic cleavages of the Gag and Gag-Pol polyproteins after assembly of the VLP.</text>
</comment>
<keyword evidence="43" id="KW-1185">Reference proteome</keyword>
<keyword evidence="24" id="KW-0695">RNA-directed DNA polymerase</keyword>
<keyword evidence="19" id="KW-0862">Zinc</keyword>
<feature type="domain" description="Integrase catalytic" evidence="41">
    <location>
        <begin position="1032"/>
        <end position="1191"/>
    </location>
</feature>
<evidence type="ECO:0000256" key="8">
    <source>
        <dbReference type="ARBA" id="ARBA00022670"/>
    </source>
</evidence>
<evidence type="ECO:0000256" key="24">
    <source>
        <dbReference type="ARBA" id="ARBA00022918"/>
    </source>
</evidence>
<dbReference type="InterPro" id="IPR043128">
    <property type="entry name" value="Rev_trsase/Diguanyl_cyclase"/>
</dbReference>
<keyword evidence="11" id="KW-0540">Nuclease</keyword>
<comment type="subcellular location">
    <subcellularLocation>
        <location evidence="4">Cytoplasm</location>
    </subcellularLocation>
    <subcellularLocation>
        <location evidence="3">Nucleus</location>
    </subcellularLocation>
</comment>
<evidence type="ECO:0000256" key="19">
    <source>
        <dbReference type="ARBA" id="ARBA00022833"/>
    </source>
</evidence>
<evidence type="ECO:0000256" key="20">
    <source>
        <dbReference type="ARBA" id="ARBA00022840"/>
    </source>
</evidence>
<keyword evidence="22" id="KW-0694">RNA-binding</keyword>
<comment type="function">
    <text evidence="31">Reverse transcriptase/ribonuclease H (RT) is a multifunctional enzyme that catalyzes the conversion of the retro-elements RNA genome into dsDNA within the VLP. The enzyme displays a DNA polymerase activity that can copy either DNA or RNA templates, and a ribonuclease H (RNase H) activity that cleaves the RNA strand of RNA-DNA heteroduplexes during plus-strand synthesis and hydrolyzes RNA primers. The conversion leads to a linear dsDNA copy of the retrotransposon that includes long terminal repeats (LTRs) at both ends.</text>
</comment>
<keyword evidence="8" id="KW-0645">Protease</keyword>
<keyword evidence="25" id="KW-0239">DNA-directed DNA polymerase</keyword>
<dbReference type="GO" id="GO:0008270">
    <property type="term" value="F:zinc ion binding"/>
    <property type="evidence" value="ECO:0007669"/>
    <property type="project" value="UniProtKB-KW"/>
</dbReference>
<evidence type="ECO:0000256" key="30">
    <source>
        <dbReference type="ARBA" id="ARBA00023268"/>
    </source>
</evidence>
<evidence type="ECO:0000256" key="2">
    <source>
        <dbReference type="ARBA" id="ARBA00002180"/>
    </source>
</evidence>
<dbReference type="InterPro" id="IPR001584">
    <property type="entry name" value="Integrase_cat-core"/>
</dbReference>
<dbReference type="Proteomes" id="UP001168821">
    <property type="component" value="Unassembled WGS sequence"/>
</dbReference>
<organism evidence="42 43">
    <name type="scientific">Zophobas morio</name>
    <dbReference type="NCBI Taxonomy" id="2755281"/>
    <lineage>
        <taxon>Eukaryota</taxon>
        <taxon>Metazoa</taxon>
        <taxon>Ecdysozoa</taxon>
        <taxon>Arthropoda</taxon>
        <taxon>Hexapoda</taxon>
        <taxon>Insecta</taxon>
        <taxon>Pterygota</taxon>
        <taxon>Neoptera</taxon>
        <taxon>Endopterygota</taxon>
        <taxon>Coleoptera</taxon>
        <taxon>Polyphaga</taxon>
        <taxon>Cucujiformia</taxon>
        <taxon>Tenebrionidae</taxon>
        <taxon>Zophobas</taxon>
    </lineage>
</organism>
<keyword evidence="6" id="KW-0963">Cytoplasm</keyword>
<dbReference type="Gene3D" id="2.40.70.10">
    <property type="entry name" value="Acid Proteases"/>
    <property type="match status" value="1"/>
</dbReference>
<dbReference type="Pfam" id="PF00665">
    <property type="entry name" value="rve"/>
    <property type="match status" value="1"/>
</dbReference>
<evidence type="ECO:0000256" key="26">
    <source>
        <dbReference type="ARBA" id="ARBA00023113"/>
    </source>
</evidence>
<dbReference type="SUPFAM" id="SSF56672">
    <property type="entry name" value="DNA/RNA polymerases"/>
    <property type="match status" value="1"/>
</dbReference>
<dbReference type="GO" id="GO:0015074">
    <property type="term" value="P:DNA integration"/>
    <property type="evidence" value="ECO:0007669"/>
    <property type="project" value="UniProtKB-KW"/>
</dbReference>
<evidence type="ECO:0000256" key="13">
    <source>
        <dbReference type="ARBA" id="ARBA00022741"/>
    </source>
</evidence>
<dbReference type="SUPFAM" id="SSF57756">
    <property type="entry name" value="Retrovirus zinc finger-like domains"/>
    <property type="match status" value="1"/>
</dbReference>
<dbReference type="CDD" id="cd09274">
    <property type="entry name" value="RNase_HI_RT_Ty3"/>
    <property type="match status" value="1"/>
</dbReference>
<evidence type="ECO:0000256" key="10">
    <source>
        <dbReference type="ARBA" id="ARBA00022695"/>
    </source>
</evidence>
<dbReference type="Gene3D" id="4.10.60.10">
    <property type="entry name" value="Zinc finger, CCHC-type"/>
    <property type="match status" value="1"/>
</dbReference>
<evidence type="ECO:0000256" key="6">
    <source>
        <dbReference type="ARBA" id="ARBA00022490"/>
    </source>
</evidence>
<dbReference type="CDD" id="cd00303">
    <property type="entry name" value="retropepsin_like"/>
    <property type="match status" value="1"/>
</dbReference>
<comment type="function">
    <text evidence="33">Nucleocapsid protein p11 (NC) forms the nucleocore that coats the retro-elements dimeric RNA. Binds these RNAs through its zinc fingers. Promotes primer tRNA(i)-Met annealing to the multipartite primer-binding site (PBS), dimerization of Ty3 RNA and initiation of reverse transcription.</text>
</comment>
<evidence type="ECO:0000313" key="43">
    <source>
        <dbReference type="Proteomes" id="UP001168821"/>
    </source>
</evidence>
<evidence type="ECO:0000259" key="39">
    <source>
        <dbReference type="PROSITE" id="PS50158"/>
    </source>
</evidence>
<dbReference type="GO" id="GO:0004523">
    <property type="term" value="F:RNA-DNA hybrid ribonuclease activity"/>
    <property type="evidence" value="ECO:0007669"/>
    <property type="project" value="UniProtKB-EC"/>
</dbReference>
<dbReference type="GO" id="GO:0004190">
    <property type="term" value="F:aspartic-type endopeptidase activity"/>
    <property type="evidence" value="ECO:0007669"/>
    <property type="project" value="UniProtKB-KW"/>
</dbReference>
<comment type="catalytic activity">
    <reaction evidence="1">
        <text>Endonucleolytic cleavage to 5'-phosphomonoester.</text>
        <dbReference type="EC" id="3.1.26.4"/>
    </reaction>
</comment>
<comment type="function">
    <text evidence="32">Integrase (IN) targets the VLP to the nucleus, where a subparticle preintegration complex (PIC) containing at least integrase and the newly synthesized dsDNA copy of the retrotransposon must transit the nuclear membrane. Once in the nucleus, integrase performs the integration of the dsDNA into the host genome.</text>
</comment>
<dbReference type="InterPro" id="IPR036875">
    <property type="entry name" value="Znf_CCHC_sf"/>
</dbReference>
<keyword evidence="30" id="KW-0511">Multifunctional enzyme</keyword>
<comment type="caution">
    <text evidence="42">The sequence shown here is derived from an EMBL/GenBank/DDBJ whole genome shotgun (WGS) entry which is preliminary data.</text>
</comment>
<keyword evidence="16" id="KW-0255">Endonuclease</keyword>
<evidence type="ECO:0000256" key="5">
    <source>
        <dbReference type="ARBA" id="ARBA00012493"/>
    </source>
</evidence>
<dbReference type="Gene3D" id="3.30.420.10">
    <property type="entry name" value="Ribonuclease H-like superfamily/Ribonuclease H"/>
    <property type="match status" value="1"/>
</dbReference>
<evidence type="ECO:0000256" key="9">
    <source>
        <dbReference type="ARBA" id="ARBA00022679"/>
    </source>
</evidence>
<evidence type="ECO:0000256" key="33">
    <source>
        <dbReference type="ARBA" id="ARBA00055265"/>
    </source>
</evidence>
<dbReference type="InterPro" id="IPR041588">
    <property type="entry name" value="Integrase_H2C2"/>
</dbReference>
<keyword evidence="29" id="KW-0539">Nucleus</keyword>
<dbReference type="Gene3D" id="3.10.10.10">
    <property type="entry name" value="HIV Type 1 Reverse Transcriptase, subunit A, domain 1"/>
    <property type="match status" value="1"/>
</dbReference>
<dbReference type="PROSITE" id="PS50158">
    <property type="entry name" value="ZF_CCHC"/>
    <property type="match status" value="1"/>
</dbReference>
<dbReference type="InterPro" id="IPR001878">
    <property type="entry name" value="Znf_CCHC"/>
</dbReference>
<dbReference type="GO" id="GO:0005737">
    <property type="term" value="C:cytoplasm"/>
    <property type="evidence" value="ECO:0007669"/>
    <property type="project" value="UniProtKB-SubCell"/>
</dbReference>
<evidence type="ECO:0000256" key="16">
    <source>
        <dbReference type="ARBA" id="ARBA00022759"/>
    </source>
</evidence>
<dbReference type="FunFam" id="3.30.70.270:FF:000026">
    <property type="entry name" value="Transposon Ty3-G Gag-Pol polyprotein"/>
    <property type="match status" value="1"/>
</dbReference>
<dbReference type="InterPro" id="IPR036397">
    <property type="entry name" value="RNaseH_sf"/>
</dbReference>
<keyword evidence="15" id="KW-0688">Ribosomal frameshifting</keyword>
<keyword evidence="14" id="KW-0064">Aspartyl protease</keyword>
<dbReference type="GO" id="GO:0006508">
    <property type="term" value="P:proteolysis"/>
    <property type="evidence" value="ECO:0007669"/>
    <property type="project" value="UniProtKB-KW"/>
</dbReference>
<dbReference type="GO" id="GO:0005634">
    <property type="term" value="C:nucleus"/>
    <property type="evidence" value="ECO:0007669"/>
    <property type="project" value="UniProtKB-SubCell"/>
</dbReference>
<dbReference type="GO" id="GO:0006310">
    <property type="term" value="P:DNA recombination"/>
    <property type="evidence" value="ECO:0007669"/>
    <property type="project" value="UniProtKB-KW"/>
</dbReference>
<evidence type="ECO:0000256" key="34">
    <source>
        <dbReference type="ARBA" id="ARBA00055383"/>
    </source>
</evidence>
<dbReference type="PROSITE" id="PS00141">
    <property type="entry name" value="ASP_PROTEASE"/>
    <property type="match status" value="1"/>
</dbReference>
<feature type="compositionally biased region" description="Polar residues" evidence="38">
    <location>
        <begin position="192"/>
        <end position="205"/>
    </location>
</feature>
<keyword evidence="13" id="KW-0547">Nucleotide-binding</keyword>
<evidence type="ECO:0000256" key="3">
    <source>
        <dbReference type="ARBA" id="ARBA00004123"/>
    </source>
</evidence>
<accession>A0AA38MB63</accession>
<evidence type="ECO:0000256" key="35">
    <source>
        <dbReference type="ARBA" id="ARBA00063849"/>
    </source>
</evidence>
<keyword evidence="12" id="KW-0479">Metal-binding</keyword>
<evidence type="ECO:0000256" key="32">
    <source>
        <dbReference type="ARBA" id="ARBA00025615"/>
    </source>
</evidence>
<evidence type="ECO:0000256" key="25">
    <source>
        <dbReference type="ARBA" id="ARBA00022932"/>
    </source>
</evidence>
<keyword evidence="9" id="KW-0808">Transferase</keyword>
<evidence type="ECO:0000256" key="21">
    <source>
        <dbReference type="ARBA" id="ARBA00022842"/>
    </source>
</evidence>